<organism evidence="1 2">
    <name type="scientific">Larkinella punicea</name>
    <dbReference type="NCBI Taxonomy" id="2315727"/>
    <lineage>
        <taxon>Bacteria</taxon>
        <taxon>Pseudomonadati</taxon>
        <taxon>Bacteroidota</taxon>
        <taxon>Cytophagia</taxon>
        <taxon>Cytophagales</taxon>
        <taxon>Spirosomataceae</taxon>
        <taxon>Larkinella</taxon>
    </lineage>
</organism>
<dbReference type="InterPro" id="IPR036514">
    <property type="entry name" value="SGNH_hydro_sf"/>
</dbReference>
<dbReference type="GO" id="GO:0016788">
    <property type="term" value="F:hydrolase activity, acting on ester bonds"/>
    <property type="evidence" value="ECO:0007669"/>
    <property type="project" value="UniProtKB-ARBA"/>
</dbReference>
<dbReference type="SUPFAM" id="SSF52266">
    <property type="entry name" value="SGNH hydrolase"/>
    <property type="match status" value="1"/>
</dbReference>
<dbReference type="RefSeq" id="WP_114406886.1">
    <property type="nucleotide sequence ID" value="NZ_QOWE01000011.1"/>
</dbReference>
<evidence type="ECO:0000313" key="2">
    <source>
        <dbReference type="Proteomes" id="UP000253383"/>
    </source>
</evidence>
<gene>
    <name evidence="1" type="ORF">DUE52_15255</name>
</gene>
<keyword evidence="2" id="KW-1185">Reference proteome</keyword>
<dbReference type="Proteomes" id="UP000253383">
    <property type="component" value="Unassembled WGS sequence"/>
</dbReference>
<evidence type="ECO:0000313" key="1">
    <source>
        <dbReference type="EMBL" id="RCR68836.1"/>
    </source>
</evidence>
<dbReference type="OrthoDB" id="7599050at2"/>
<accession>A0A368JPB0</accession>
<dbReference type="Gene3D" id="3.40.50.1110">
    <property type="entry name" value="SGNH hydrolase"/>
    <property type="match status" value="1"/>
</dbReference>
<proteinExistence type="predicted"/>
<protein>
    <recommendedName>
        <fullName evidence="3">SGNH/GDSL hydrolase family protein</fullName>
    </recommendedName>
</protein>
<reference evidence="1 2" key="1">
    <citation type="submission" date="2018-07" db="EMBL/GenBank/DDBJ databases">
        <title>Genome analysis of Larkinella rosea.</title>
        <authorList>
            <person name="Zhou Z."/>
            <person name="Wang G."/>
        </authorList>
    </citation>
    <scope>NUCLEOTIDE SEQUENCE [LARGE SCALE GENOMIC DNA]</scope>
    <source>
        <strain evidence="2">zzj9</strain>
    </source>
</reference>
<dbReference type="EMBL" id="QOWE01000011">
    <property type="protein sequence ID" value="RCR68836.1"/>
    <property type="molecule type" value="Genomic_DNA"/>
</dbReference>
<dbReference type="AlphaFoldDB" id="A0A368JPB0"/>
<name>A0A368JPB0_9BACT</name>
<evidence type="ECO:0008006" key="3">
    <source>
        <dbReference type="Google" id="ProtNLM"/>
    </source>
</evidence>
<comment type="caution">
    <text evidence="1">The sequence shown here is derived from an EMBL/GenBank/DDBJ whole genome shotgun (WGS) entry which is preliminary data.</text>
</comment>
<sequence length="301" mass="34159">MKKIALATFIFCLFLLLVELGGRYYGLTSYPLYDASSEYEYLLKPNQDVRIYRNRFTTNEFSMRSAPVAKTDTLVVLLVGDSIINGGNSIDQDSLASTLVEKELLRQYGKKVRVLNISDKTWSPDNVVAYLKKFGVFGADMILMVANSGDAFDPMTFQPIVGVTSTHPDKNDAFAWPKLVVKAWATVEDRYFRSEEPAGKEEKIAEEPENLVKGFSDLDSISRQLKIPFFLYLHRSQSELTKNTVDRGGLVIEEFCKKNQIPMRINRMAFDMFNDEIHLNSKGQKALAKDLLPIIQSELKL</sequence>